<dbReference type="SFLD" id="SFLDS00029">
    <property type="entry name" value="Radical_SAM"/>
    <property type="match status" value="1"/>
</dbReference>
<keyword evidence="3" id="KW-0004">4Fe-4S</keyword>
<evidence type="ECO:0000313" key="13">
    <source>
        <dbReference type="Proteomes" id="UP000178082"/>
    </source>
</evidence>
<dbReference type="PIRSF" id="PIRSF005963">
    <property type="entry name" value="Lipoyl_synth"/>
    <property type="match status" value="1"/>
</dbReference>
<dbReference type="EMBL" id="MGDI01000032">
    <property type="protein sequence ID" value="OGL52245.1"/>
    <property type="molecule type" value="Genomic_DNA"/>
</dbReference>
<dbReference type="GO" id="GO:0051539">
    <property type="term" value="F:4 iron, 4 sulfur cluster binding"/>
    <property type="evidence" value="ECO:0007669"/>
    <property type="project" value="UniProtKB-KW"/>
</dbReference>
<dbReference type="Proteomes" id="UP000178082">
    <property type="component" value="Unassembled WGS sequence"/>
</dbReference>
<dbReference type="EC" id="2.8.1.8" evidence="2"/>
<comment type="cofactor">
    <cofactor evidence="1">
        <name>[4Fe-4S] cluster</name>
        <dbReference type="ChEBI" id="CHEBI:49883"/>
    </cofactor>
</comment>
<evidence type="ECO:0000313" key="12">
    <source>
        <dbReference type="EMBL" id="OGL52245.1"/>
    </source>
</evidence>
<dbReference type="GO" id="GO:0016992">
    <property type="term" value="F:lipoate synthase activity"/>
    <property type="evidence" value="ECO:0007669"/>
    <property type="project" value="UniProtKB-EC"/>
</dbReference>
<dbReference type="AlphaFoldDB" id="A0A1F7SER3"/>
<dbReference type="InterPro" id="IPR006638">
    <property type="entry name" value="Elp3/MiaA/NifB-like_rSAM"/>
</dbReference>
<name>A0A1F7SER3_9BACT</name>
<evidence type="ECO:0000256" key="1">
    <source>
        <dbReference type="ARBA" id="ARBA00001966"/>
    </source>
</evidence>
<dbReference type="InterPro" id="IPR007197">
    <property type="entry name" value="rSAM"/>
</dbReference>
<comment type="catalytic activity">
    <reaction evidence="10">
        <text>[[Fe-S] cluster scaffold protein carrying a second [4Fe-4S](2+) cluster] + N(6)-octanoyl-L-lysyl-[protein] + 2 oxidized [2Fe-2S]-[ferredoxin] + 2 S-adenosyl-L-methionine + 4 H(+) = [[Fe-S] cluster scaffold protein] + N(6)-[(R)-dihydrolipoyl]-L-lysyl-[protein] + 4 Fe(3+) + 2 hydrogen sulfide + 2 5'-deoxyadenosine + 2 L-methionine + 2 reduced [2Fe-2S]-[ferredoxin]</text>
        <dbReference type="Rhea" id="RHEA:16585"/>
        <dbReference type="Rhea" id="RHEA-COMP:9928"/>
        <dbReference type="Rhea" id="RHEA-COMP:10000"/>
        <dbReference type="Rhea" id="RHEA-COMP:10001"/>
        <dbReference type="Rhea" id="RHEA-COMP:10475"/>
        <dbReference type="Rhea" id="RHEA-COMP:14568"/>
        <dbReference type="Rhea" id="RHEA-COMP:14569"/>
        <dbReference type="ChEBI" id="CHEBI:15378"/>
        <dbReference type="ChEBI" id="CHEBI:17319"/>
        <dbReference type="ChEBI" id="CHEBI:29034"/>
        <dbReference type="ChEBI" id="CHEBI:29919"/>
        <dbReference type="ChEBI" id="CHEBI:33722"/>
        <dbReference type="ChEBI" id="CHEBI:33737"/>
        <dbReference type="ChEBI" id="CHEBI:33738"/>
        <dbReference type="ChEBI" id="CHEBI:57844"/>
        <dbReference type="ChEBI" id="CHEBI:59789"/>
        <dbReference type="ChEBI" id="CHEBI:78809"/>
        <dbReference type="ChEBI" id="CHEBI:83100"/>
        <dbReference type="EC" id="2.8.1.8"/>
    </reaction>
</comment>
<dbReference type="GO" id="GO:0046872">
    <property type="term" value="F:metal ion binding"/>
    <property type="evidence" value="ECO:0007669"/>
    <property type="project" value="UniProtKB-KW"/>
</dbReference>
<sequence length="246" mass="27679">EARCPNIGECFKKPTATFMIMGNTCTRSCRFCAVTRGTPEQLVKEEPLRIAEAVKEMKLKHVVVTSVTRDDLSDGGASHFARTVEEIRKLNSNVAIEVLIPDFKGSSESLSKVCKSEPDIINHNLETVPRLYRDIRPEADYLRSLDLIKKVKDLFSGALTKSGIMVGLGETKKEVVSVLEDLRNFNCDMVTIGQYLSPEKDSFPVQEYVPPDTFEYYRKTGEMMGFKNIASAPFVRSSYMAEEQML</sequence>
<dbReference type="NCBIfam" id="NF004019">
    <property type="entry name" value="PRK05481.1"/>
    <property type="match status" value="1"/>
</dbReference>
<protein>
    <recommendedName>
        <fullName evidence="2">lipoyl synthase</fullName>
        <ecNumber evidence="2">2.8.1.8</ecNumber>
    </recommendedName>
</protein>
<keyword evidence="4" id="KW-0963">Cytoplasm</keyword>
<evidence type="ECO:0000256" key="7">
    <source>
        <dbReference type="ARBA" id="ARBA00022723"/>
    </source>
</evidence>
<evidence type="ECO:0000256" key="9">
    <source>
        <dbReference type="ARBA" id="ARBA00023014"/>
    </source>
</evidence>
<evidence type="ECO:0000256" key="2">
    <source>
        <dbReference type="ARBA" id="ARBA00012237"/>
    </source>
</evidence>
<evidence type="ECO:0000256" key="6">
    <source>
        <dbReference type="ARBA" id="ARBA00022691"/>
    </source>
</evidence>
<keyword evidence="9" id="KW-0411">Iron-sulfur</keyword>
<proteinExistence type="inferred from homology"/>
<dbReference type="InterPro" id="IPR058240">
    <property type="entry name" value="rSAM_sf"/>
</dbReference>
<dbReference type="PANTHER" id="PTHR10949">
    <property type="entry name" value="LIPOYL SYNTHASE"/>
    <property type="match status" value="1"/>
</dbReference>
<organism evidence="12 13">
    <name type="scientific">Candidatus Schekmanbacteria bacterium RIFCSPLOWO2_12_FULL_38_15</name>
    <dbReference type="NCBI Taxonomy" id="1817883"/>
    <lineage>
        <taxon>Bacteria</taxon>
        <taxon>Candidatus Schekmaniibacteriota</taxon>
    </lineage>
</organism>
<gene>
    <name evidence="12" type="ORF">A3G31_03030</name>
</gene>
<evidence type="ECO:0000256" key="8">
    <source>
        <dbReference type="ARBA" id="ARBA00023004"/>
    </source>
</evidence>
<keyword evidence="8" id="KW-0408">Iron</keyword>
<dbReference type="FunFam" id="3.20.20.70:FF:000186">
    <property type="entry name" value="Lipoyl synthase"/>
    <property type="match status" value="1"/>
</dbReference>
<dbReference type="InterPro" id="IPR013785">
    <property type="entry name" value="Aldolase_TIM"/>
</dbReference>
<dbReference type="HAMAP" id="MF_00206">
    <property type="entry name" value="Lipoyl_synth"/>
    <property type="match status" value="1"/>
</dbReference>
<dbReference type="InterPro" id="IPR003698">
    <property type="entry name" value="Lipoyl_synth"/>
</dbReference>
<feature type="domain" description="Radical SAM core" evidence="11">
    <location>
        <begin position="11"/>
        <end position="227"/>
    </location>
</feature>
<reference evidence="12 13" key="1">
    <citation type="journal article" date="2016" name="Nat. Commun.">
        <title>Thousands of microbial genomes shed light on interconnected biogeochemical processes in an aquifer system.</title>
        <authorList>
            <person name="Anantharaman K."/>
            <person name="Brown C.T."/>
            <person name="Hug L.A."/>
            <person name="Sharon I."/>
            <person name="Castelle C.J."/>
            <person name="Probst A.J."/>
            <person name="Thomas B.C."/>
            <person name="Singh A."/>
            <person name="Wilkins M.J."/>
            <person name="Karaoz U."/>
            <person name="Brodie E.L."/>
            <person name="Williams K.H."/>
            <person name="Hubbard S.S."/>
            <person name="Banfield J.F."/>
        </authorList>
    </citation>
    <scope>NUCLEOTIDE SEQUENCE [LARGE SCALE GENOMIC DNA]</scope>
</reference>
<feature type="non-terminal residue" evidence="12">
    <location>
        <position position="1"/>
    </location>
</feature>
<evidence type="ECO:0000256" key="3">
    <source>
        <dbReference type="ARBA" id="ARBA00022485"/>
    </source>
</evidence>
<dbReference type="Gene3D" id="3.20.20.70">
    <property type="entry name" value="Aldolase class I"/>
    <property type="match status" value="1"/>
</dbReference>
<evidence type="ECO:0000256" key="10">
    <source>
        <dbReference type="ARBA" id="ARBA00047326"/>
    </source>
</evidence>
<keyword evidence="6" id="KW-0949">S-adenosyl-L-methionine</keyword>
<keyword evidence="7" id="KW-0479">Metal-binding</keyword>
<accession>A0A1F7SER3</accession>
<dbReference type="CDD" id="cd01335">
    <property type="entry name" value="Radical_SAM"/>
    <property type="match status" value="1"/>
</dbReference>
<evidence type="ECO:0000256" key="5">
    <source>
        <dbReference type="ARBA" id="ARBA00022679"/>
    </source>
</evidence>
<evidence type="ECO:0000256" key="4">
    <source>
        <dbReference type="ARBA" id="ARBA00022490"/>
    </source>
</evidence>
<keyword evidence="5" id="KW-0808">Transferase</keyword>
<dbReference type="STRING" id="1817883.A3G31_03030"/>
<dbReference type="PANTHER" id="PTHR10949:SF0">
    <property type="entry name" value="LIPOYL SYNTHASE, MITOCHONDRIAL"/>
    <property type="match status" value="1"/>
</dbReference>
<comment type="caution">
    <text evidence="12">The sequence shown here is derived from an EMBL/GenBank/DDBJ whole genome shotgun (WGS) entry which is preliminary data.</text>
</comment>
<dbReference type="NCBIfam" id="NF009544">
    <property type="entry name" value="PRK12928.1"/>
    <property type="match status" value="1"/>
</dbReference>
<dbReference type="Pfam" id="PF04055">
    <property type="entry name" value="Radical_SAM"/>
    <property type="match status" value="1"/>
</dbReference>
<dbReference type="PROSITE" id="PS51918">
    <property type="entry name" value="RADICAL_SAM"/>
    <property type="match status" value="1"/>
</dbReference>
<dbReference type="SUPFAM" id="SSF102114">
    <property type="entry name" value="Radical SAM enzymes"/>
    <property type="match status" value="1"/>
</dbReference>
<dbReference type="NCBIfam" id="TIGR00510">
    <property type="entry name" value="lipA"/>
    <property type="match status" value="1"/>
</dbReference>
<evidence type="ECO:0000259" key="11">
    <source>
        <dbReference type="PROSITE" id="PS51918"/>
    </source>
</evidence>
<dbReference type="SMART" id="SM00729">
    <property type="entry name" value="Elp3"/>
    <property type="match status" value="1"/>
</dbReference>